<sequence>MTITVSADTGAVRMYVDGELDMATADDLRQAVHRGVGRPDTTVIVVDVDQVCFCDCGW</sequence>
<comment type="caution">
    <text evidence="2">The sequence shown here is derived from an EMBL/GenBank/DDBJ whole genome shotgun (WGS) entry which is preliminary data.</text>
</comment>
<dbReference type="SUPFAM" id="SSF52091">
    <property type="entry name" value="SpoIIaa-like"/>
    <property type="match status" value="1"/>
</dbReference>
<dbReference type="InterPro" id="IPR036513">
    <property type="entry name" value="STAS_dom_sf"/>
</dbReference>
<feature type="domain" description="STAS" evidence="1">
    <location>
        <begin position="1"/>
        <end position="58"/>
    </location>
</feature>
<dbReference type="InterPro" id="IPR002645">
    <property type="entry name" value="STAS_dom"/>
</dbReference>
<keyword evidence="3" id="KW-1185">Reference proteome</keyword>
<dbReference type="Pfam" id="PF01740">
    <property type="entry name" value="STAS"/>
    <property type="match status" value="1"/>
</dbReference>
<protein>
    <recommendedName>
        <fullName evidence="1">STAS domain-containing protein</fullName>
    </recommendedName>
</protein>
<organism evidence="2 3">
    <name type="scientific">Actinoplanes cyaneus</name>
    <dbReference type="NCBI Taxonomy" id="52696"/>
    <lineage>
        <taxon>Bacteria</taxon>
        <taxon>Bacillati</taxon>
        <taxon>Actinomycetota</taxon>
        <taxon>Actinomycetes</taxon>
        <taxon>Micromonosporales</taxon>
        <taxon>Micromonosporaceae</taxon>
        <taxon>Actinoplanes</taxon>
    </lineage>
</organism>
<dbReference type="Proteomes" id="UP000619479">
    <property type="component" value="Unassembled WGS sequence"/>
</dbReference>
<name>A0A919IMB8_9ACTN</name>
<evidence type="ECO:0000313" key="2">
    <source>
        <dbReference type="EMBL" id="GID67857.1"/>
    </source>
</evidence>
<reference evidence="2" key="1">
    <citation type="submission" date="2021-01" db="EMBL/GenBank/DDBJ databases">
        <title>Whole genome shotgun sequence of Actinoplanes cyaneus NBRC 14990.</title>
        <authorList>
            <person name="Komaki H."/>
            <person name="Tamura T."/>
        </authorList>
    </citation>
    <scope>NUCLEOTIDE SEQUENCE</scope>
    <source>
        <strain evidence="2">NBRC 14990</strain>
    </source>
</reference>
<evidence type="ECO:0000313" key="3">
    <source>
        <dbReference type="Proteomes" id="UP000619479"/>
    </source>
</evidence>
<dbReference type="EMBL" id="BOMH01000041">
    <property type="protein sequence ID" value="GID67857.1"/>
    <property type="molecule type" value="Genomic_DNA"/>
</dbReference>
<dbReference type="AlphaFoldDB" id="A0A919IMB8"/>
<proteinExistence type="predicted"/>
<dbReference type="Gene3D" id="3.30.750.24">
    <property type="entry name" value="STAS domain"/>
    <property type="match status" value="1"/>
</dbReference>
<dbReference type="RefSeq" id="WP_203746032.1">
    <property type="nucleotide sequence ID" value="NZ_BAAAUC010000008.1"/>
</dbReference>
<gene>
    <name evidence="2" type="ORF">Acy02nite_57380</name>
</gene>
<accession>A0A919IMB8</accession>
<evidence type="ECO:0000259" key="1">
    <source>
        <dbReference type="PROSITE" id="PS50801"/>
    </source>
</evidence>
<dbReference type="PROSITE" id="PS50801">
    <property type="entry name" value="STAS"/>
    <property type="match status" value="1"/>
</dbReference>